<sequence>MNIKILQFKVTYGDVDSNIEKVKTLFEKEDLIGMDIVVLPEMWTTGYDLENVDRLACRSLEPAKAVISELAVKYNVNIVAGSVANAIDDTGDIYNTAFVIDRSGGLVYQYSKIHLVPMLNEPEYLAGGTDKVDTFELEGETFGLVICYDLRFPELFRDLTMKGATAIFVVAEWPLARKKHWETLLKARAIENQGYIIASNTYGEIADQTFAGRSMIIGPFGDVEDEADDSSEAVVTGATEGKEVDRIRKEVPIFDSRKREMYHFL</sequence>
<comment type="caution">
    <text evidence="3">The sequence shown here is derived from an EMBL/GenBank/DDBJ whole genome shotgun (WGS) entry which is preliminary data.</text>
</comment>
<dbReference type="EMBL" id="LAYZ01000026">
    <property type="protein sequence ID" value="KKK32934.1"/>
    <property type="molecule type" value="Genomic_DNA"/>
</dbReference>
<dbReference type="CDD" id="cd07583">
    <property type="entry name" value="nitrilase_5"/>
    <property type="match status" value="1"/>
</dbReference>
<proteinExistence type="inferred from homology"/>
<dbReference type="Gene3D" id="3.60.110.10">
    <property type="entry name" value="Carbon-nitrogen hydrolase"/>
    <property type="match status" value="1"/>
</dbReference>
<feature type="domain" description="CN hydrolase" evidence="2">
    <location>
        <begin position="1"/>
        <end position="246"/>
    </location>
</feature>
<evidence type="ECO:0000259" key="2">
    <source>
        <dbReference type="PROSITE" id="PS50263"/>
    </source>
</evidence>
<dbReference type="PROSITE" id="PS01227">
    <property type="entry name" value="UPF0012"/>
    <property type="match status" value="1"/>
</dbReference>
<evidence type="ECO:0000256" key="1">
    <source>
        <dbReference type="ARBA" id="ARBA00010613"/>
    </source>
</evidence>
<dbReference type="PROSITE" id="PS50263">
    <property type="entry name" value="CN_HYDROLASE"/>
    <property type="match status" value="1"/>
</dbReference>
<dbReference type="PATRIC" id="fig|1432562.3.peg.2584"/>
<dbReference type="OrthoDB" id="9811121at2"/>
<dbReference type="PANTHER" id="PTHR23088">
    <property type="entry name" value="NITRILASE-RELATED"/>
    <property type="match status" value="1"/>
</dbReference>
<evidence type="ECO:0000313" key="3">
    <source>
        <dbReference type="EMBL" id="KKK32934.1"/>
    </source>
</evidence>
<dbReference type="Proteomes" id="UP000034287">
    <property type="component" value="Unassembled WGS sequence"/>
</dbReference>
<comment type="similarity">
    <text evidence="1">Belongs to the carbon-nitrogen hydrolase superfamily. NIT1/NIT2 family.</text>
</comment>
<evidence type="ECO:0000313" key="4">
    <source>
        <dbReference type="Proteomes" id="UP000034287"/>
    </source>
</evidence>
<accession>A0A0M2SDY1</accession>
<dbReference type="AlphaFoldDB" id="A0A0M2SDY1"/>
<organism evidence="3 4">
    <name type="scientific">Salinicoccus sediminis</name>
    <dbReference type="NCBI Taxonomy" id="1432562"/>
    <lineage>
        <taxon>Bacteria</taxon>
        <taxon>Bacillati</taxon>
        <taxon>Bacillota</taxon>
        <taxon>Bacilli</taxon>
        <taxon>Bacillales</taxon>
        <taxon>Staphylococcaceae</taxon>
        <taxon>Salinicoccus</taxon>
    </lineage>
</organism>
<dbReference type="PANTHER" id="PTHR23088:SF27">
    <property type="entry name" value="DEAMINATED GLUTATHIONE AMIDASE"/>
    <property type="match status" value="1"/>
</dbReference>
<dbReference type="InterPro" id="IPR036526">
    <property type="entry name" value="C-N_Hydrolase_sf"/>
</dbReference>
<gene>
    <name evidence="3" type="ORF">WN59_12875</name>
</gene>
<dbReference type="InterPro" id="IPR003010">
    <property type="entry name" value="C-N_Hydrolase"/>
</dbReference>
<dbReference type="RefSeq" id="WP_046580749.1">
    <property type="nucleotide sequence ID" value="NZ_LAYZ01000026.1"/>
</dbReference>
<dbReference type="InterPro" id="IPR001110">
    <property type="entry name" value="UPF0012_CS"/>
</dbReference>
<reference evidence="3 4" key="1">
    <citation type="submission" date="2015-04" db="EMBL/GenBank/DDBJ databases">
        <title>Taxonomic description and genome sequence of Salinicoccus sediminis sp. nov., a novel hyper halotolerant bacterium isolated from marine sediment.</title>
        <authorList>
            <person name="Mathan Kumar R."/>
            <person name="Kaur G."/>
            <person name="Kumar N."/>
            <person name="Kumar A."/>
            <person name="Singh N.K."/>
            <person name="Kaur N."/>
            <person name="Mayilraj S."/>
        </authorList>
    </citation>
    <scope>NUCLEOTIDE SEQUENCE [LARGE SCALE GENOMIC DNA]</scope>
    <source>
        <strain evidence="3 4">SV-16</strain>
    </source>
</reference>
<dbReference type="Pfam" id="PF00795">
    <property type="entry name" value="CN_hydrolase"/>
    <property type="match status" value="1"/>
</dbReference>
<name>A0A0M2SDY1_9STAP</name>
<protein>
    <submittedName>
        <fullName evidence="3">Nitrilase</fullName>
    </submittedName>
</protein>
<dbReference type="STRING" id="1432562.WN59_12875"/>
<dbReference type="SUPFAM" id="SSF56317">
    <property type="entry name" value="Carbon-nitrogen hydrolase"/>
    <property type="match status" value="1"/>
</dbReference>
<keyword evidence="4" id="KW-1185">Reference proteome</keyword>